<keyword evidence="2" id="KW-0472">Membrane</keyword>
<evidence type="ECO:0000313" key="3">
    <source>
        <dbReference type="EMBL" id="MBI1684204.1"/>
    </source>
</evidence>
<dbReference type="Proteomes" id="UP000639859">
    <property type="component" value="Unassembled WGS sequence"/>
</dbReference>
<keyword evidence="4" id="KW-1185">Reference proteome</keyword>
<feature type="region of interest" description="Disordered" evidence="1">
    <location>
        <begin position="64"/>
        <end position="91"/>
    </location>
</feature>
<reference evidence="3 4" key="1">
    <citation type="submission" date="2020-11" db="EMBL/GenBank/DDBJ databases">
        <title>genome sequence of strain KACC 18849.</title>
        <authorList>
            <person name="Gao J."/>
            <person name="Zhang X."/>
        </authorList>
    </citation>
    <scope>NUCLEOTIDE SEQUENCE [LARGE SCALE GENOMIC DNA]</scope>
    <source>
        <strain evidence="3 4">KACC 18849</strain>
    </source>
</reference>
<keyword evidence="2" id="KW-0812">Transmembrane</keyword>
<evidence type="ECO:0000313" key="4">
    <source>
        <dbReference type="Proteomes" id="UP000639859"/>
    </source>
</evidence>
<feature type="transmembrane region" description="Helical" evidence="2">
    <location>
        <begin position="16"/>
        <end position="33"/>
    </location>
</feature>
<gene>
    <name evidence="3" type="ORF">I4Q42_11050</name>
</gene>
<evidence type="ECO:0000256" key="2">
    <source>
        <dbReference type="SAM" id="Phobius"/>
    </source>
</evidence>
<dbReference type="RefSeq" id="WP_198576126.1">
    <property type="nucleotide sequence ID" value="NZ_JADWOX010000006.1"/>
</dbReference>
<protein>
    <submittedName>
        <fullName evidence="3">Uncharacterized protein</fullName>
    </submittedName>
</protein>
<dbReference type="EMBL" id="JADWOX010000006">
    <property type="protein sequence ID" value="MBI1684204.1"/>
    <property type="molecule type" value="Genomic_DNA"/>
</dbReference>
<keyword evidence="2" id="KW-1133">Transmembrane helix</keyword>
<organism evidence="3 4">
    <name type="scientific">Caulobacter hibisci</name>
    <dbReference type="NCBI Taxonomy" id="2035993"/>
    <lineage>
        <taxon>Bacteria</taxon>
        <taxon>Pseudomonadati</taxon>
        <taxon>Pseudomonadota</taxon>
        <taxon>Alphaproteobacteria</taxon>
        <taxon>Caulobacterales</taxon>
        <taxon>Caulobacteraceae</taxon>
        <taxon>Caulobacter</taxon>
    </lineage>
</organism>
<comment type="caution">
    <text evidence="3">The sequence shown here is derived from an EMBL/GenBank/DDBJ whole genome shotgun (WGS) entry which is preliminary data.</text>
</comment>
<name>A0ABS0SXE3_9CAUL</name>
<proteinExistence type="predicted"/>
<accession>A0ABS0SXE3</accession>
<feature type="transmembrane region" description="Helical" evidence="2">
    <location>
        <begin position="39"/>
        <end position="57"/>
    </location>
</feature>
<sequence length="91" mass="9674">MRLDLGPVSAARGRRLRLVAVLVVAAVLAMVVGPARRDPAMTLAGALLAAGALAWAARRCAREQDRAQATRAASHTRKTPNQHFPISPEAR</sequence>
<evidence type="ECO:0000256" key="1">
    <source>
        <dbReference type="SAM" id="MobiDB-lite"/>
    </source>
</evidence>